<accession>A0A6I0F092</accession>
<sequence>MQYGDLMVIAMYILIFGLIAIVTFVMRNFGPAIVDYIQSKTTEQQREMLVYFARSAVVFARNRFGDLSGSEQFEKALEYLHKSLTNRGMPIERDEMEALIEWAYEEAKQAGLIKALSEQTLTEEQ</sequence>
<proteinExistence type="predicted"/>
<gene>
    <name evidence="2" type="ORF">F9B85_09565</name>
</gene>
<keyword evidence="3" id="KW-1185">Reference proteome</keyword>
<evidence type="ECO:0000313" key="2">
    <source>
        <dbReference type="EMBL" id="KAB2952392.1"/>
    </source>
</evidence>
<dbReference type="RefSeq" id="WP_151620294.1">
    <property type="nucleotide sequence ID" value="NZ_WBXO01000006.1"/>
</dbReference>
<keyword evidence="1" id="KW-0472">Membrane</keyword>
<evidence type="ECO:0000313" key="3">
    <source>
        <dbReference type="Proteomes" id="UP000468766"/>
    </source>
</evidence>
<keyword evidence="1" id="KW-0812">Transmembrane</keyword>
<evidence type="ECO:0000256" key="1">
    <source>
        <dbReference type="SAM" id="Phobius"/>
    </source>
</evidence>
<dbReference type="InterPro" id="IPR010026">
    <property type="entry name" value="Phage_holin_LL-H"/>
</dbReference>
<comment type="caution">
    <text evidence="2">The sequence shown here is derived from an EMBL/GenBank/DDBJ whole genome shotgun (WGS) entry which is preliminary data.</text>
</comment>
<dbReference type="OrthoDB" id="2083177at2"/>
<protein>
    <recommendedName>
        <fullName evidence="4">Phage holin</fullName>
    </recommendedName>
</protein>
<evidence type="ECO:0008006" key="4">
    <source>
        <dbReference type="Google" id="ProtNLM"/>
    </source>
</evidence>
<feature type="transmembrane region" description="Helical" evidence="1">
    <location>
        <begin position="6"/>
        <end position="26"/>
    </location>
</feature>
<reference evidence="2 3" key="1">
    <citation type="submission" date="2019-10" db="EMBL/GenBank/DDBJ databases">
        <title>Whole-genome sequence of the extremophile Heliorestis acidaminivorans DSM 24790.</title>
        <authorList>
            <person name="Kyndt J.A."/>
            <person name="Meyer T.E."/>
        </authorList>
    </citation>
    <scope>NUCLEOTIDE SEQUENCE [LARGE SCALE GENOMIC DNA]</scope>
    <source>
        <strain evidence="2 3">DSM 24790</strain>
    </source>
</reference>
<name>A0A6I0F092_9FIRM</name>
<organism evidence="2 3">
    <name type="scientific">Heliorestis acidaminivorans</name>
    <dbReference type="NCBI Taxonomy" id="553427"/>
    <lineage>
        <taxon>Bacteria</taxon>
        <taxon>Bacillati</taxon>
        <taxon>Bacillota</taxon>
        <taxon>Clostridia</taxon>
        <taxon>Eubacteriales</taxon>
        <taxon>Heliobacteriaceae</taxon>
        <taxon>Heliorestis</taxon>
    </lineage>
</organism>
<dbReference type="EMBL" id="WBXO01000006">
    <property type="protein sequence ID" value="KAB2952392.1"/>
    <property type="molecule type" value="Genomic_DNA"/>
</dbReference>
<dbReference type="AlphaFoldDB" id="A0A6I0F092"/>
<keyword evidence="1" id="KW-1133">Transmembrane helix</keyword>
<dbReference type="Proteomes" id="UP000468766">
    <property type="component" value="Unassembled WGS sequence"/>
</dbReference>
<dbReference type="Pfam" id="PF09682">
    <property type="entry name" value="Phage_holin_6_1"/>
    <property type="match status" value="1"/>
</dbReference>